<name>A0A6A6M4X2_HEVBR</name>
<keyword evidence="5" id="KW-0539">Nucleus</keyword>
<dbReference type="GO" id="GO:0008270">
    <property type="term" value="F:zinc ion binding"/>
    <property type="evidence" value="ECO:0007669"/>
    <property type="project" value="UniProtKB-KW"/>
</dbReference>
<accession>A0A6A6M4X2</accession>
<dbReference type="InterPro" id="IPR052035">
    <property type="entry name" value="ZnF_BED_domain_contain"/>
</dbReference>
<evidence type="ECO:0000256" key="3">
    <source>
        <dbReference type="ARBA" id="ARBA00022771"/>
    </source>
</evidence>
<feature type="region of interest" description="Disordered" evidence="6">
    <location>
        <begin position="1"/>
        <end position="21"/>
    </location>
</feature>
<dbReference type="PANTHER" id="PTHR46481">
    <property type="entry name" value="ZINC FINGER BED DOMAIN-CONTAINING PROTEIN 4"/>
    <property type="match status" value="1"/>
</dbReference>
<keyword evidence="3" id="KW-0863">Zinc-finger</keyword>
<evidence type="ECO:0000256" key="6">
    <source>
        <dbReference type="SAM" id="MobiDB-lite"/>
    </source>
</evidence>
<feature type="compositionally biased region" description="Polar residues" evidence="6">
    <location>
        <begin position="8"/>
        <end position="21"/>
    </location>
</feature>
<dbReference type="GO" id="GO:0046983">
    <property type="term" value="F:protein dimerization activity"/>
    <property type="evidence" value="ECO:0007669"/>
    <property type="project" value="InterPro"/>
</dbReference>
<evidence type="ECO:0000256" key="2">
    <source>
        <dbReference type="ARBA" id="ARBA00022723"/>
    </source>
</evidence>
<comment type="subcellular location">
    <subcellularLocation>
        <location evidence="1">Nucleus</location>
    </subcellularLocation>
</comment>
<gene>
    <name evidence="8" type="ORF">GH714_013027</name>
</gene>
<comment type="caution">
    <text evidence="8">The sequence shown here is derived from an EMBL/GenBank/DDBJ whole genome shotgun (WGS) entry which is preliminary data.</text>
</comment>
<dbReference type="Proteomes" id="UP000467840">
    <property type="component" value="Chromosome 17"/>
</dbReference>
<dbReference type="InterPro" id="IPR008906">
    <property type="entry name" value="HATC_C_dom"/>
</dbReference>
<dbReference type="AlphaFoldDB" id="A0A6A6M4X2"/>
<keyword evidence="2" id="KW-0479">Metal-binding</keyword>
<evidence type="ECO:0000256" key="4">
    <source>
        <dbReference type="ARBA" id="ARBA00022833"/>
    </source>
</evidence>
<dbReference type="Pfam" id="PF05699">
    <property type="entry name" value="Dimer_Tnp_hAT"/>
    <property type="match status" value="1"/>
</dbReference>
<proteinExistence type="predicted"/>
<sequence length="312" mass="35901">MPAPSLSVGPTPSIDKSLSKDSQCAFSALSKPQIIPPNMPQPDANEIDEGNMTQSAAHPILKSRSGVWVHFEKLINSKGSEIGLKSKSSSELDCPTRWNSTYLMLESALTYQKAFDMLEDADNQFQTKFRDELPSEFDWHNAMILCKFLKKLYNVTSALYPRHKLNYIKAKYIIYYSESEAQLLVDRVVNALKEILNEYMRDDNLACMGDSAYSQNVNVEKCNNAMMEEDEEIDDCFVQMEEPKLASQSELDRYLKELLEKFTKDFDLLLWWKVNSVRYPILSKLANDIWLFSVQLWLLNLYLALEGGLWIN</sequence>
<feature type="domain" description="HAT C-terminal dimerisation" evidence="7">
    <location>
        <begin position="250"/>
        <end position="290"/>
    </location>
</feature>
<evidence type="ECO:0000313" key="8">
    <source>
        <dbReference type="EMBL" id="KAF2308692.1"/>
    </source>
</evidence>
<organism evidence="8 9">
    <name type="scientific">Hevea brasiliensis</name>
    <name type="common">Para rubber tree</name>
    <name type="synonym">Siphonia brasiliensis</name>
    <dbReference type="NCBI Taxonomy" id="3981"/>
    <lineage>
        <taxon>Eukaryota</taxon>
        <taxon>Viridiplantae</taxon>
        <taxon>Streptophyta</taxon>
        <taxon>Embryophyta</taxon>
        <taxon>Tracheophyta</taxon>
        <taxon>Spermatophyta</taxon>
        <taxon>Magnoliopsida</taxon>
        <taxon>eudicotyledons</taxon>
        <taxon>Gunneridae</taxon>
        <taxon>Pentapetalae</taxon>
        <taxon>rosids</taxon>
        <taxon>fabids</taxon>
        <taxon>Malpighiales</taxon>
        <taxon>Euphorbiaceae</taxon>
        <taxon>Crotonoideae</taxon>
        <taxon>Micrandreae</taxon>
        <taxon>Hevea</taxon>
    </lineage>
</organism>
<evidence type="ECO:0000313" key="9">
    <source>
        <dbReference type="Proteomes" id="UP000467840"/>
    </source>
</evidence>
<protein>
    <recommendedName>
        <fullName evidence="7">HAT C-terminal dimerisation domain-containing protein</fullName>
    </recommendedName>
</protein>
<evidence type="ECO:0000259" key="7">
    <source>
        <dbReference type="Pfam" id="PF05699"/>
    </source>
</evidence>
<dbReference type="SUPFAM" id="SSF53098">
    <property type="entry name" value="Ribonuclease H-like"/>
    <property type="match status" value="1"/>
</dbReference>
<dbReference type="PANTHER" id="PTHR46481:SF10">
    <property type="entry name" value="ZINC FINGER BED DOMAIN-CONTAINING PROTEIN 39"/>
    <property type="match status" value="1"/>
</dbReference>
<dbReference type="InterPro" id="IPR012337">
    <property type="entry name" value="RNaseH-like_sf"/>
</dbReference>
<reference evidence="8 9" key="1">
    <citation type="journal article" date="2020" name="Mol. Plant">
        <title>The Chromosome-Based Rubber Tree Genome Provides New Insights into Spurge Genome Evolution and Rubber Biosynthesis.</title>
        <authorList>
            <person name="Liu J."/>
            <person name="Shi C."/>
            <person name="Shi C.C."/>
            <person name="Li W."/>
            <person name="Zhang Q.J."/>
            <person name="Zhang Y."/>
            <person name="Li K."/>
            <person name="Lu H.F."/>
            <person name="Shi C."/>
            <person name="Zhu S.T."/>
            <person name="Xiao Z.Y."/>
            <person name="Nan H."/>
            <person name="Yue Y."/>
            <person name="Zhu X.G."/>
            <person name="Wu Y."/>
            <person name="Hong X.N."/>
            <person name="Fan G.Y."/>
            <person name="Tong Y."/>
            <person name="Zhang D."/>
            <person name="Mao C.L."/>
            <person name="Liu Y.L."/>
            <person name="Hao S.J."/>
            <person name="Liu W.Q."/>
            <person name="Lv M.Q."/>
            <person name="Zhang H.B."/>
            <person name="Liu Y."/>
            <person name="Hu-Tang G.R."/>
            <person name="Wang J.P."/>
            <person name="Wang J.H."/>
            <person name="Sun Y.H."/>
            <person name="Ni S.B."/>
            <person name="Chen W.B."/>
            <person name="Zhang X.C."/>
            <person name="Jiao Y.N."/>
            <person name="Eichler E.E."/>
            <person name="Li G.H."/>
            <person name="Liu X."/>
            <person name="Gao L.Z."/>
        </authorList>
    </citation>
    <scope>NUCLEOTIDE SEQUENCE [LARGE SCALE GENOMIC DNA]</scope>
    <source>
        <strain evidence="9">cv. GT1</strain>
        <tissue evidence="8">Leaf</tissue>
    </source>
</reference>
<keyword evidence="9" id="KW-1185">Reference proteome</keyword>
<dbReference type="GO" id="GO:0005634">
    <property type="term" value="C:nucleus"/>
    <property type="evidence" value="ECO:0007669"/>
    <property type="project" value="UniProtKB-SubCell"/>
</dbReference>
<keyword evidence="4" id="KW-0862">Zinc</keyword>
<evidence type="ECO:0000256" key="5">
    <source>
        <dbReference type="ARBA" id="ARBA00023242"/>
    </source>
</evidence>
<dbReference type="EMBL" id="JAAGAX010000007">
    <property type="protein sequence ID" value="KAF2308692.1"/>
    <property type="molecule type" value="Genomic_DNA"/>
</dbReference>
<evidence type="ECO:0000256" key="1">
    <source>
        <dbReference type="ARBA" id="ARBA00004123"/>
    </source>
</evidence>